<dbReference type="PANTHER" id="PTHR30558">
    <property type="entry name" value="EXBD MEMBRANE COMPONENT OF PMF-DRIVEN MACROMOLECULE IMPORT SYSTEM"/>
    <property type="match status" value="1"/>
</dbReference>
<evidence type="ECO:0000256" key="8">
    <source>
        <dbReference type="SAM" id="Phobius"/>
    </source>
</evidence>
<feature type="transmembrane region" description="Helical" evidence="8">
    <location>
        <begin position="12"/>
        <end position="31"/>
    </location>
</feature>
<evidence type="ECO:0000313" key="10">
    <source>
        <dbReference type="Proteomes" id="UP000005307"/>
    </source>
</evidence>
<dbReference type="GO" id="GO:0022857">
    <property type="term" value="F:transmembrane transporter activity"/>
    <property type="evidence" value="ECO:0007669"/>
    <property type="project" value="InterPro"/>
</dbReference>
<keyword evidence="7" id="KW-0813">Transport</keyword>
<proteinExistence type="inferred from homology"/>
<keyword evidence="4 7" id="KW-0812">Transmembrane</keyword>
<evidence type="ECO:0000256" key="7">
    <source>
        <dbReference type="RuleBase" id="RU003879"/>
    </source>
</evidence>
<name>M9RJ52_9RHOB</name>
<keyword evidence="5 8" id="KW-1133">Transmembrane helix</keyword>
<organism evidence="9 10">
    <name type="scientific">Octadecabacter antarcticus 307</name>
    <dbReference type="NCBI Taxonomy" id="391626"/>
    <lineage>
        <taxon>Bacteria</taxon>
        <taxon>Pseudomonadati</taxon>
        <taxon>Pseudomonadota</taxon>
        <taxon>Alphaproteobacteria</taxon>
        <taxon>Rhodobacterales</taxon>
        <taxon>Roseobacteraceae</taxon>
        <taxon>Octadecabacter</taxon>
    </lineage>
</organism>
<evidence type="ECO:0000256" key="2">
    <source>
        <dbReference type="ARBA" id="ARBA00005811"/>
    </source>
</evidence>
<dbReference type="AlphaFoldDB" id="M9RJ52"/>
<comment type="similarity">
    <text evidence="2 7">Belongs to the ExbD/TolR family.</text>
</comment>
<gene>
    <name evidence="9" type="ORF">OAN307_c44920</name>
</gene>
<evidence type="ECO:0000256" key="6">
    <source>
        <dbReference type="ARBA" id="ARBA00023136"/>
    </source>
</evidence>
<evidence type="ECO:0000256" key="5">
    <source>
        <dbReference type="ARBA" id="ARBA00022989"/>
    </source>
</evidence>
<accession>M9RJ52</accession>
<dbReference type="KEGG" id="oat:OAN307_c44920"/>
<dbReference type="InterPro" id="IPR003400">
    <property type="entry name" value="ExbD"/>
</dbReference>
<evidence type="ECO:0000313" key="9">
    <source>
        <dbReference type="EMBL" id="AGI69850.1"/>
    </source>
</evidence>
<evidence type="ECO:0000256" key="4">
    <source>
        <dbReference type="ARBA" id="ARBA00022692"/>
    </source>
</evidence>
<dbReference type="GO" id="GO:0005886">
    <property type="term" value="C:plasma membrane"/>
    <property type="evidence" value="ECO:0007669"/>
    <property type="project" value="UniProtKB-SubCell"/>
</dbReference>
<dbReference type="EMBL" id="CP003740">
    <property type="protein sequence ID" value="AGI69850.1"/>
    <property type="molecule type" value="Genomic_DNA"/>
</dbReference>
<sequence length="131" mass="14435">MSLRTAQTRRKAISMTSLIDVIFLLLLFFMLSSTFTQFSEIQLFGAQAGSKSRKNQSEDVPIFLQLTQDALRLNGQEFNLSRLPAGITSLRGLDVQTVLVSATSDTVTAQRLVDTLVVLATLTDLNVIVLE</sequence>
<keyword evidence="7" id="KW-0653">Protein transport</keyword>
<dbReference type="eggNOG" id="COG0848">
    <property type="taxonomic scope" value="Bacteria"/>
</dbReference>
<dbReference type="STRING" id="391626.OAN307_c44920"/>
<keyword evidence="6 8" id="KW-0472">Membrane</keyword>
<dbReference type="PANTHER" id="PTHR30558:SF3">
    <property type="entry name" value="BIOPOLYMER TRANSPORT PROTEIN EXBD-RELATED"/>
    <property type="match status" value="1"/>
</dbReference>
<keyword evidence="3" id="KW-1003">Cell membrane</keyword>
<dbReference type="Pfam" id="PF02472">
    <property type="entry name" value="ExbD"/>
    <property type="match status" value="1"/>
</dbReference>
<dbReference type="GO" id="GO:0015031">
    <property type="term" value="P:protein transport"/>
    <property type="evidence" value="ECO:0007669"/>
    <property type="project" value="UniProtKB-KW"/>
</dbReference>
<dbReference type="HOGENOM" id="CLU_085305_3_5_5"/>
<evidence type="ECO:0000256" key="1">
    <source>
        <dbReference type="ARBA" id="ARBA00004162"/>
    </source>
</evidence>
<dbReference type="Proteomes" id="UP000005307">
    <property type="component" value="Chromosome"/>
</dbReference>
<evidence type="ECO:0000256" key="3">
    <source>
        <dbReference type="ARBA" id="ARBA00022475"/>
    </source>
</evidence>
<protein>
    <submittedName>
        <fullName evidence="9">Putative ExbD/TolR-family protein</fullName>
    </submittedName>
</protein>
<reference evidence="9 10" key="1">
    <citation type="journal article" date="2013" name="PLoS ONE">
        <title>Poles Apart: Arctic and Antarctic Octadecabacter strains Share High Genome Plasticity and a New Type of Xanthorhodopsin.</title>
        <authorList>
            <person name="Vollmers J."/>
            <person name="Voget S."/>
            <person name="Dietrich S."/>
            <person name="Gollnow K."/>
            <person name="Smits M."/>
            <person name="Meyer K."/>
            <person name="Brinkhoff T."/>
            <person name="Simon M."/>
            <person name="Daniel R."/>
        </authorList>
    </citation>
    <scope>NUCLEOTIDE SEQUENCE [LARGE SCALE GENOMIC DNA]</scope>
    <source>
        <strain evidence="9 10">307</strain>
    </source>
</reference>
<keyword evidence="10" id="KW-1185">Reference proteome</keyword>
<comment type="subcellular location">
    <subcellularLocation>
        <location evidence="1">Cell membrane</location>
        <topology evidence="1">Single-pass membrane protein</topology>
    </subcellularLocation>
    <subcellularLocation>
        <location evidence="7">Cell membrane</location>
        <topology evidence="7">Single-pass type II membrane protein</topology>
    </subcellularLocation>
</comment>